<dbReference type="InterPro" id="IPR035908">
    <property type="entry name" value="F0_ATP_A_sf"/>
</dbReference>
<comment type="function">
    <text evidence="11 12">Key component of the proton channel; it plays a direct role in the translocation of protons across the membrane.</text>
</comment>
<evidence type="ECO:0000256" key="8">
    <source>
        <dbReference type="ARBA" id="ARBA00023065"/>
    </source>
</evidence>
<keyword evidence="11" id="KW-1003">Cell membrane</keyword>
<organism evidence="13 14">
    <name type="scientific">Ekhidna lutea</name>
    <dbReference type="NCBI Taxonomy" id="447679"/>
    <lineage>
        <taxon>Bacteria</taxon>
        <taxon>Pseudomonadati</taxon>
        <taxon>Bacteroidota</taxon>
        <taxon>Cytophagia</taxon>
        <taxon>Cytophagales</taxon>
        <taxon>Reichenbachiellaceae</taxon>
        <taxon>Ekhidna</taxon>
    </lineage>
</organism>
<dbReference type="PANTHER" id="PTHR11410:SF0">
    <property type="entry name" value="ATP SYNTHASE SUBUNIT A"/>
    <property type="match status" value="1"/>
</dbReference>
<dbReference type="Proteomes" id="UP000198393">
    <property type="component" value="Unassembled WGS sequence"/>
</dbReference>
<dbReference type="CDD" id="cd00310">
    <property type="entry name" value="ATP-synt_Fo_a_6"/>
    <property type="match status" value="1"/>
</dbReference>
<dbReference type="OrthoDB" id="9809130at2"/>
<evidence type="ECO:0000256" key="1">
    <source>
        <dbReference type="ARBA" id="ARBA00004141"/>
    </source>
</evidence>
<keyword evidence="9 11" id="KW-0472">Membrane</keyword>
<dbReference type="SUPFAM" id="SSF81336">
    <property type="entry name" value="F1F0 ATP synthase subunit A"/>
    <property type="match status" value="1"/>
</dbReference>
<proteinExistence type="inferred from homology"/>
<comment type="similarity">
    <text evidence="2 11 12">Belongs to the ATPase A chain family.</text>
</comment>
<evidence type="ECO:0000256" key="10">
    <source>
        <dbReference type="ARBA" id="ARBA00023310"/>
    </source>
</evidence>
<feature type="transmembrane region" description="Helical" evidence="11">
    <location>
        <begin position="207"/>
        <end position="227"/>
    </location>
</feature>
<dbReference type="GO" id="GO:0005886">
    <property type="term" value="C:plasma membrane"/>
    <property type="evidence" value="ECO:0007669"/>
    <property type="project" value="UniProtKB-SubCell"/>
</dbReference>
<evidence type="ECO:0000256" key="7">
    <source>
        <dbReference type="ARBA" id="ARBA00022989"/>
    </source>
</evidence>
<evidence type="ECO:0000256" key="12">
    <source>
        <dbReference type="RuleBase" id="RU000483"/>
    </source>
</evidence>
<keyword evidence="3 11" id="KW-0813">Transport</keyword>
<evidence type="ECO:0000256" key="5">
    <source>
        <dbReference type="ARBA" id="ARBA00022692"/>
    </source>
</evidence>
<dbReference type="GO" id="GO:0046933">
    <property type="term" value="F:proton-transporting ATP synthase activity, rotational mechanism"/>
    <property type="evidence" value="ECO:0007669"/>
    <property type="project" value="UniProtKB-UniRule"/>
</dbReference>
<keyword evidence="4 11" id="KW-0138">CF(0)</keyword>
<keyword evidence="10 11" id="KW-0066">ATP synthesis</keyword>
<evidence type="ECO:0000256" key="11">
    <source>
        <dbReference type="HAMAP-Rule" id="MF_01393"/>
    </source>
</evidence>
<keyword evidence="5 11" id="KW-0812">Transmembrane</keyword>
<dbReference type="HAMAP" id="MF_01393">
    <property type="entry name" value="ATP_synth_a_bact"/>
    <property type="match status" value="1"/>
</dbReference>
<feature type="transmembrane region" description="Helical" evidence="11">
    <location>
        <begin position="247"/>
        <end position="266"/>
    </location>
</feature>
<protein>
    <recommendedName>
        <fullName evidence="11 12">ATP synthase subunit a</fullName>
    </recommendedName>
    <alternativeName>
        <fullName evidence="11">ATP synthase F0 sector subunit a</fullName>
    </alternativeName>
    <alternativeName>
        <fullName evidence="11">F-ATPase subunit 6</fullName>
    </alternativeName>
</protein>
<evidence type="ECO:0000256" key="3">
    <source>
        <dbReference type="ARBA" id="ARBA00022448"/>
    </source>
</evidence>
<accession>A0A239FD55</accession>
<dbReference type="PRINTS" id="PR00123">
    <property type="entry name" value="ATPASEA"/>
</dbReference>
<dbReference type="Gene3D" id="1.20.120.220">
    <property type="entry name" value="ATP synthase, F0 complex, subunit A"/>
    <property type="match status" value="1"/>
</dbReference>
<dbReference type="RefSeq" id="WP_089355611.1">
    <property type="nucleotide sequence ID" value="NZ_FZPD01000001.1"/>
</dbReference>
<dbReference type="Pfam" id="PF00119">
    <property type="entry name" value="ATP-synt_A"/>
    <property type="match status" value="1"/>
</dbReference>
<evidence type="ECO:0000256" key="9">
    <source>
        <dbReference type="ARBA" id="ARBA00023136"/>
    </source>
</evidence>
<evidence type="ECO:0000256" key="6">
    <source>
        <dbReference type="ARBA" id="ARBA00022781"/>
    </source>
</evidence>
<dbReference type="AlphaFoldDB" id="A0A239FD55"/>
<feature type="transmembrane region" description="Helical" evidence="11">
    <location>
        <begin position="122"/>
        <end position="143"/>
    </location>
</feature>
<feature type="transmembrane region" description="Helical" evidence="11">
    <location>
        <begin position="316"/>
        <end position="336"/>
    </location>
</feature>
<name>A0A239FD55_EKHLU</name>
<gene>
    <name evidence="11" type="primary">atpB</name>
    <name evidence="13" type="ORF">SAMN05421640_0587</name>
</gene>
<keyword evidence="14" id="KW-1185">Reference proteome</keyword>
<reference evidence="13 14" key="1">
    <citation type="submission" date="2017-06" db="EMBL/GenBank/DDBJ databases">
        <authorList>
            <person name="Kim H.J."/>
            <person name="Triplett B.A."/>
        </authorList>
    </citation>
    <scope>NUCLEOTIDE SEQUENCE [LARGE SCALE GENOMIC DNA]</scope>
    <source>
        <strain evidence="13 14">DSM 19307</strain>
    </source>
</reference>
<keyword evidence="7 11" id="KW-1133">Transmembrane helix</keyword>
<comment type="subcellular location">
    <subcellularLocation>
        <location evidence="11 12">Cell membrane</location>
        <topology evidence="11 12">Multi-pass membrane protein</topology>
    </subcellularLocation>
    <subcellularLocation>
        <location evidence="1">Membrane</location>
        <topology evidence="1">Multi-pass membrane protein</topology>
    </subcellularLocation>
</comment>
<feature type="transmembrane region" description="Helical" evidence="11">
    <location>
        <begin position="181"/>
        <end position="201"/>
    </location>
</feature>
<keyword evidence="6 11" id="KW-0375">Hydrogen ion transport</keyword>
<keyword evidence="8 11" id="KW-0406">Ion transport</keyword>
<sequence length="344" mass="38429">MLKRSNFLTINKFLAIILLVMPGLVWAGGGSGKDGEDEQFDPSELINHHISDSHVWEITHGIVVHLPVIVYSEEKGLDIFSSANFFGEHEEVKPYNGYVMDHDHITLESGGHVFDISITKNVLFLFIDALILILVFSAVARGYKKNAGKAPKGIQSFFEPIIVFVRDDIARDNIGHKYERFMPFLLTVFFFIWFGNLLGLLPGAANMTGNISVTLTLAVITLIITLFSGRKTYWLHIVDPLGKSMPWAGKLLLYIILWPVEIIGIFTKPFSLMIRLFANITAGHILILSIISLAFIFESLTIGVVGALFATVMNMLELFVAVLQAYVFTLLSALYFGQAVQEHH</sequence>
<dbReference type="NCBIfam" id="TIGR01131">
    <property type="entry name" value="ATP_synt_6_or_A"/>
    <property type="match status" value="1"/>
</dbReference>
<feature type="transmembrane region" description="Helical" evidence="11">
    <location>
        <begin position="286"/>
        <end position="309"/>
    </location>
</feature>
<dbReference type="EMBL" id="FZPD01000001">
    <property type="protein sequence ID" value="SNS54082.1"/>
    <property type="molecule type" value="Genomic_DNA"/>
</dbReference>
<dbReference type="InterPro" id="IPR000568">
    <property type="entry name" value="ATP_synth_F0_asu"/>
</dbReference>
<dbReference type="GO" id="GO:0045259">
    <property type="term" value="C:proton-transporting ATP synthase complex"/>
    <property type="evidence" value="ECO:0007669"/>
    <property type="project" value="UniProtKB-KW"/>
</dbReference>
<evidence type="ECO:0000313" key="13">
    <source>
        <dbReference type="EMBL" id="SNS54082.1"/>
    </source>
</evidence>
<dbReference type="PANTHER" id="PTHR11410">
    <property type="entry name" value="ATP SYNTHASE SUBUNIT A"/>
    <property type="match status" value="1"/>
</dbReference>
<evidence type="ECO:0000313" key="14">
    <source>
        <dbReference type="Proteomes" id="UP000198393"/>
    </source>
</evidence>
<dbReference type="InterPro" id="IPR045083">
    <property type="entry name" value="ATP_synth_F0_asu_bact/mt"/>
</dbReference>
<evidence type="ECO:0000256" key="2">
    <source>
        <dbReference type="ARBA" id="ARBA00006810"/>
    </source>
</evidence>
<evidence type="ECO:0000256" key="4">
    <source>
        <dbReference type="ARBA" id="ARBA00022547"/>
    </source>
</evidence>